<feature type="compositionally biased region" description="Low complexity" evidence="7">
    <location>
        <begin position="56"/>
        <end position="67"/>
    </location>
</feature>
<feature type="transmembrane region" description="Helical" evidence="8">
    <location>
        <begin position="448"/>
        <end position="466"/>
    </location>
</feature>
<dbReference type="SUPFAM" id="SSF103473">
    <property type="entry name" value="MFS general substrate transporter"/>
    <property type="match status" value="1"/>
</dbReference>
<dbReference type="OrthoDB" id="413079at2759"/>
<feature type="transmembrane region" description="Helical" evidence="8">
    <location>
        <begin position="361"/>
        <end position="378"/>
    </location>
</feature>
<protein>
    <recommendedName>
        <fullName evidence="9">Major facilitator superfamily (MFS) profile domain-containing protein</fullName>
    </recommendedName>
</protein>
<dbReference type="STRING" id="764103.G7DZS0"/>
<dbReference type="InterPro" id="IPR020846">
    <property type="entry name" value="MFS_dom"/>
</dbReference>
<evidence type="ECO:0000313" key="11">
    <source>
        <dbReference type="Proteomes" id="UP000009131"/>
    </source>
</evidence>
<comment type="similarity">
    <text evidence="2">Belongs to the major facilitator superfamily.</text>
</comment>
<reference evidence="10 11" key="1">
    <citation type="journal article" date="2011" name="J. Gen. Appl. Microbiol.">
        <title>Draft genome sequencing of the enigmatic basidiomycete Mixia osmundae.</title>
        <authorList>
            <person name="Nishida H."/>
            <person name="Nagatsuka Y."/>
            <person name="Sugiyama J."/>
        </authorList>
    </citation>
    <scope>NUCLEOTIDE SEQUENCE [LARGE SCALE GENOMIC DNA]</scope>
    <source>
        <strain evidence="11">CBS 9802 / IAM 14324 / JCM 22182 / KY 12970</strain>
    </source>
</reference>
<evidence type="ECO:0000256" key="6">
    <source>
        <dbReference type="ARBA" id="ARBA00023136"/>
    </source>
</evidence>
<evidence type="ECO:0000259" key="9">
    <source>
        <dbReference type="PROSITE" id="PS50850"/>
    </source>
</evidence>
<dbReference type="GO" id="GO:0022857">
    <property type="term" value="F:transmembrane transporter activity"/>
    <property type="evidence" value="ECO:0007669"/>
    <property type="project" value="InterPro"/>
</dbReference>
<evidence type="ECO:0000256" key="3">
    <source>
        <dbReference type="ARBA" id="ARBA00022448"/>
    </source>
</evidence>
<dbReference type="InterPro" id="IPR051788">
    <property type="entry name" value="MFS_Transporter"/>
</dbReference>
<dbReference type="RefSeq" id="XP_014567720.1">
    <property type="nucleotide sequence ID" value="XM_014712234.1"/>
</dbReference>
<dbReference type="HOGENOM" id="CLU_021993_0_2_1"/>
<dbReference type="PANTHER" id="PTHR23514">
    <property type="entry name" value="BYPASS OF STOP CODON PROTEIN 6"/>
    <property type="match status" value="1"/>
</dbReference>
<sequence length="474" mass="50112">MEEPRGRHSASHESVELEQFDLAAYQARNLDIESLPSSREQSPSRSMTNKPVYEPHSSSTTARTSLSSLHSTTQLQKARSMPDDFGLLATSFALIALVGTNDSATGSVLEAIAQHYGLSYERVSTVFLANVAGYLFSCLVTTKLTHSIGFRHTLILGAGILGASSLLISRTPPFYAVIIALVGFGLAGGLLDSALSTVIAHKQGSGNLMQYMYACFGIGACLAPIIVGGILDRKLNWSLYYYAPMAASIMLSIAIWFTFNGYVEPRDEGDSSLDGSGVAKRMLAACKSKVLLIGAIMMASSFGMTDSVSAWLVSWLTTERDVSAATSRYYLSAFWGGIALGRTLLSLIAAAVGLSAKWQAVSYLSICCALLGLVWLIHVIAVDAFAIVMLGIFMGPITPAVLAQISASSAPSLKGSVVSLSIAVGLAGSAIGPLAYGTLAESTSLATLPPFMIGICVFLGALWLVFPARSRRDD</sequence>
<dbReference type="InParanoid" id="G7DZS0"/>
<evidence type="ECO:0000256" key="1">
    <source>
        <dbReference type="ARBA" id="ARBA00004127"/>
    </source>
</evidence>
<evidence type="ECO:0000256" key="4">
    <source>
        <dbReference type="ARBA" id="ARBA00022692"/>
    </source>
</evidence>
<dbReference type="GO" id="GO:0012505">
    <property type="term" value="C:endomembrane system"/>
    <property type="evidence" value="ECO:0007669"/>
    <property type="project" value="UniProtKB-SubCell"/>
</dbReference>
<evidence type="ECO:0000256" key="7">
    <source>
        <dbReference type="SAM" id="MobiDB-lite"/>
    </source>
</evidence>
<keyword evidence="11" id="KW-1185">Reference proteome</keyword>
<feature type="transmembrane region" description="Helical" evidence="8">
    <location>
        <begin position="123"/>
        <end position="141"/>
    </location>
</feature>
<keyword evidence="3" id="KW-0813">Transport</keyword>
<dbReference type="Pfam" id="PF07690">
    <property type="entry name" value="MFS_1"/>
    <property type="match status" value="1"/>
</dbReference>
<dbReference type="InterPro" id="IPR011701">
    <property type="entry name" value="MFS"/>
</dbReference>
<evidence type="ECO:0000256" key="2">
    <source>
        <dbReference type="ARBA" id="ARBA00008335"/>
    </source>
</evidence>
<name>G7DZS0_MIXOS</name>
<feature type="transmembrane region" description="Helical" evidence="8">
    <location>
        <begin position="211"/>
        <end position="231"/>
    </location>
</feature>
<dbReference type="PANTHER" id="PTHR23514:SF3">
    <property type="entry name" value="BYPASS OF STOP CODON PROTEIN 6"/>
    <property type="match status" value="1"/>
</dbReference>
<keyword evidence="5 8" id="KW-1133">Transmembrane helix</keyword>
<dbReference type="InterPro" id="IPR036259">
    <property type="entry name" value="MFS_trans_sf"/>
</dbReference>
<accession>G7DZS0</accession>
<feature type="domain" description="Major facilitator superfamily (MFS) profile" evidence="9">
    <location>
        <begin position="87"/>
        <end position="472"/>
    </location>
</feature>
<keyword evidence="4 8" id="KW-0812">Transmembrane</keyword>
<dbReference type="AlphaFoldDB" id="G7DZS0"/>
<feature type="transmembrane region" description="Helical" evidence="8">
    <location>
        <begin position="384"/>
        <end position="405"/>
    </location>
</feature>
<dbReference type="Gene3D" id="1.20.1250.20">
    <property type="entry name" value="MFS general substrate transporter like domains"/>
    <property type="match status" value="2"/>
</dbReference>
<organism evidence="10 11">
    <name type="scientific">Mixia osmundae (strain CBS 9802 / IAM 14324 / JCM 22182 / KY 12970)</name>
    <dbReference type="NCBI Taxonomy" id="764103"/>
    <lineage>
        <taxon>Eukaryota</taxon>
        <taxon>Fungi</taxon>
        <taxon>Dikarya</taxon>
        <taxon>Basidiomycota</taxon>
        <taxon>Pucciniomycotina</taxon>
        <taxon>Mixiomycetes</taxon>
        <taxon>Mixiales</taxon>
        <taxon>Mixiaceae</taxon>
        <taxon>Mixia</taxon>
    </lineage>
</organism>
<comment type="subcellular location">
    <subcellularLocation>
        <location evidence="1">Endomembrane system</location>
        <topology evidence="1">Multi-pass membrane protein</topology>
    </subcellularLocation>
</comment>
<feature type="transmembrane region" description="Helical" evidence="8">
    <location>
        <begin position="417"/>
        <end position="436"/>
    </location>
</feature>
<feature type="transmembrane region" description="Helical" evidence="8">
    <location>
        <begin position="148"/>
        <end position="168"/>
    </location>
</feature>
<feature type="transmembrane region" description="Helical" evidence="8">
    <location>
        <begin position="290"/>
        <end position="313"/>
    </location>
</feature>
<dbReference type="GO" id="GO:0016020">
    <property type="term" value="C:membrane"/>
    <property type="evidence" value="ECO:0007669"/>
    <property type="project" value="TreeGrafter"/>
</dbReference>
<feature type="transmembrane region" description="Helical" evidence="8">
    <location>
        <begin position="174"/>
        <end position="199"/>
    </location>
</feature>
<proteinExistence type="inferred from homology"/>
<dbReference type="Proteomes" id="UP000009131">
    <property type="component" value="Unassembled WGS sequence"/>
</dbReference>
<dbReference type="eggNOG" id="ENOG502QQA7">
    <property type="taxonomic scope" value="Eukaryota"/>
</dbReference>
<dbReference type="EMBL" id="BABT02000074">
    <property type="protein sequence ID" value="GAA96080.1"/>
    <property type="molecule type" value="Genomic_DNA"/>
</dbReference>
<keyword evidence="6 8" id="KW-0472">Membrane</keyword>
<dbReference type="OMA" id="IMMASSF"/>
<evidence type="ECO:0000256" key="5">
    <source>
        <dbReference type="ARBA" id="ARBA00022989"/>
    </source>
</evidence>
<gene>
    <name evidence="10" type="primary">Mo02741</name>
    <name evidence="10" type="ORF">E5Q_02741</name>
</gene>
<comment type="caution">
    <text evidence="10">The sequence shown here is derived from an EMBL/GenBank/DDBJ whole genome shotgun (WGS) entry which is preliminary data.</text>
</comment>
<feature type="transmembrane region" description="Helical" evidence="8">
    <location>
        <begin position="333"/>
        <end position="354"/>
    </location>
</feature>
<dbReference type="PROSITE" id="PS50850">
    <property type="entry name" value="MFS"/>
    <property type="match status" value="1"/>
</dbReference>
<feature type="compositionally biased region" description="Polar residues" evidence="7">
    <location>
        <begin position="35"/>
        <end position="49"/>
    </location>
</feature>
<feature type="transmembrane region" description="Helical" evidence="8">
    <location>
        <begin position="237"/>
        <end position="259"/>
    </location>
</feature>
<reference evidence="10 11" key="2">
    <citation type="journal article" date="2012" name="Open Biol.">
        <title>Characteristics of nucleosomes and linker DNA regions on the genome of the basidiomycete Mixia osmundae revealed by mono- and dinucleosome mapping.</title>
        <authorList>
            <person name="Nishida H."/>
            <person name="Kondo S."/>
            <person name="Matsumoto T."/>
            <person name="Suzuki Y."/>
            <person name="Yoshikawa H."/>
            <person name="Taylor T.D."/>
            <person name="Sugiyama J."/>
        </authorList>
    </citation>
    <scope>NUCLEOTIDE SEQUENCE [LARGE SCALE GENOMIC DNA]</scope>
    <source>
        <strain evidence="11">CBS 9802 / IAM 14324 / JCM 22182 / KY 12970</strain>
    </source>
</reference>
<evidence type="ECO:0000313" key="10">
    <source>
        <dbReference type="EMBL" id="GAA96080.1"/>
    </source>
</evidence>
<evidence type="ECO:0000256" key="8">
    <source>
        <dbReference type="SAM" id="Phobius"/>
    </source>
</evidence>
<feature type="region of interest" description="Disordered" evidence="7">
    <location>
        <begin position="31"/>
        <end position="67"/>
    </location>
</feature>
<feature type="transmembrane region" description="Helical" evidence="8">
    <location>
        <begin position="85"/>
        <end position="103"/>
    </location>
</feature>